<evidence type="ECO:0000313" key="12">
    <source>
        <dbReference type="WormBase" id="SRAE_0000003000"/>
    </source>
</evidence>
<dbReference type="WormBase" id="SRAE_0000003000">
    <property type="protein sequence ID" value="SRP12274"/>
    <property type="gene ID" value="WBGene00255767"/>
</dbReference>
<reference evidence="10" key="1">
    <citation type="submission" date="2014-09" db="EMBL/GenBank/DDBJ databases">
        <authorList>
            <person name="Martin A.A."/>
        </authorList>
    </citation>
    <scope>NUCLEOTIDE SEQUENCE</scope>
    <source>
        <strain evidence="10">ED321</strain>
    </source>
</reference>
<evidence type="ECO:0000256" key="1">
    <source>
        <dbReference type="ARBA" id="ARBA00004606"/>
    </source>
</evidence>
<proteinExistence type="inferred from homology"/>
<dbReference type="OrthoDB" id="5912413at2759"/>
<sequence>MNLSTSSTLKSAQTSTDFVNTKSKKKTKSSKSSLIKHNDENKERLSLLTDEKYSSSKKTISFSKDTDFTTNHHLLKINTKYGENKNMLTGKQLKLRELVKSRITFVDCGKIILFYIILNSFYFIFTLIMFAIFKPSNIDHPIIHGESSFHGYEPKLITIPMTKNPGGKLKFLKFDPSDISTYELYTKQIEKFLELFNDTSNGRNCLIGETNKDVNDGLLKQNKFCMNKQINSITLPDCTTEHDFGFKYGNPCFFLSLNNHLNWIPGNLNETYINENNLNGIDTNHYIPITCHNDDNNIRFKYSDKNGINKKFYPFLNIKGFHKGYVIIQFYDLIPNKEYILTCILHTGNNEKKLKENKVIIRIIVDK</sequence>
<dbReference type="GO" id="GO:0005890">
    <property type="term" value="C:sodium:potassium-exchanging ATPase complex"/>
    <property type="evidence" value="ECO:0007669"/>
    <property type="project" value="InterPro"/>
</dbReference>
<dbReference type="CTD" id="36373265"/>
<evidence type="ECO:0000313" key="9">
    <source>
        <dbReference type="EMBL" id="CEF60898.1"/>
    </source>
</evidence>
<reference evidence="11" key="3">
    <citation type="submission" date="2020-12" db="UniProtKB">
        <authorList>
            <consortium name="WormBaseParasite"/>
        </authorList>
    </citation>
    <scope>IDENTIFICATION</scope>
</reference>
<evidence type="ECO:0000256" key="7">
    <source>
        <dbReference type="SAM" id="MobiDB-lite"/>
    </source>
</evidence>
<dbReference type="InterPro" id="IPR000402">
    <property type="entry name" value="Na/K_ATPase_sub_beta"/>
</dbReference>
<evidence type="ECO:0000256" key="5">
    <source>
        <dbReference type="ARBA" id="ARBA00022989"/>
    </source>
</evidence>
<reference evidence="9" key="2">
    <citation type="submission" date="2014-09" db="EMBL/GenBank/DDBJ databases">
        <authorList>
            <person name="Aslett A.Martin."/>
        </authorList>
    </citation>
    <scope>NUCLEOTIDE SEQUENCE</scope>
    <source>
        <strain evidence="9">ED321 Heterogonic</strain>
    </source>
</reference>
<keyword evidence="4" id="KW-0735">Signal-anchor</keyword>
<evidence type="ECO:0000256" key="4">
    <source>
        <dbReference type="ARBA" id="ARBA00022968"/>
    </source>
</evidence>
<name>A0A090MRN4_STRRB</name>
<dbReference type="AlphaFoldDB" id="A0A090MRN4"/>
<dbReference type="EMBL" id="LN609405">
    <property type="protein sequence ID" value="CEF60898.1"/>
    <property type="molecule type" value="Genomic_DNA"/>
</dbReference>
<dbReference type="InterPro" id="IPR038702">
    <property type="entry name" value="Na/K_ATPase_sub_beta_sf"/>
</dbReference>
<protein>
    <submittedName>
        <fullName evidence="9 11">Sodium/potassium-transporting ATPase subunit beta family-containing protein</fullName>
    </submittedName>
</protein>
<dbReference type="Proteomes" id="UP000035682">
    <property type="component" value="Unplaced"/>
</dbReference>
<dbReference type="RefSeq" id="XP_024500107.1">
    <property type="nucleotide sequence ID" value="XM_024645867.1"/>
</dbReference>
<keyword evidence="3 8" id="KW-0812">Transmembrane</keyword>
<comment type="similarity">
    <text evidence="2">Belongs to the X(+)/potassium ATPases subunit beta family.</text>
</comment>
<feature type="region of interest" description="Disordered" evidence="7">
    <location>
        <begin position="1"/>
        <end position="36"/>
    </location>
</feature>
<evidence type="ECO:0000256" key="6">
    <source>
        <dbReference type="ARBA" id="ARBA00023136"/>
    </source>
</evidence>
<dbReference type="PANTHER" id="PTHR11523:SF28">
    <property type="entry name" value="NA_K-ATPASE BETA SUBUNIT ISOFORM 4-RELATED"/>
    <property type="match status" value="1"/>
</dbReference>
<dbReference type="Gene3D" id="2.60.40.1660">
    <property type="entry name" value="Na, k-atpase alpha subunit"/>
    <property type="match status" value="1"/>
</dbReference>
<keyword evidence="5 8" id="KW-1133">Transmembrane helix</keyword>
<keyword evidence="10" id="KW-1185">Reference proteome</keyword>
<dbReference type="GO" id="GO:0036376">
    <property type="term" value="P:sodium ion export across plasma membrane"/>
    <property type="evidence" value="ECO:0007669"/>
    <property type="project" value="TreeGrafter"/>
</dbReference>
<evidence type="ECO:0000256" key="3">
    <source>
        <dbReference type="ARBA" id="ARBA00022692"/>
    </source>
</evidence>
<dbReference type="GeneID" id="36373265"/>
<gene>
    <name evidence="9 11 12" type="ORF">SRAE_0000003000</name>
</gene>
<feature type="transmembrane region" description="Helical" evidence="8">
    <location>
        <begin position="112"/>
        <end position="133"/>
    </location>
</feature>
<dbReference type="GO" id="GO:1990573">
    <property type="term" value="P:potassium ion import across plasma membrane"/>
    <property type="evidence" value="ECO:0007669"/>
    <property type="project" value="TreeGrafter"/>
</dbReference>
<dbReference type="PANTHER" id="PTHR11523">
    <property type="entry name" value="SODIUM/POTASSIUM-DEPENDENT ATPASE BETA SUBUNIT"/>
    <property type="match status" value="1"/>
</dbReference>
<dbReference type="GO" id="GO:0006883">
    <property type="term" value="P:intracellular sodium ion homeostasis"/>
    <property type="evidence" value="ECO:0007669"/>
    <property type="project" value="TreeGrafter"/>
</dbReference>
<organism evidence="9">
    <name type="scientific">Strongyloides ratti</name>
    <name type="common">Parasitic roundworm</name>
    <dbReference type="NCBI Taxonomy" id="34506"/>
    <lineage>
        <taxon>Eukaryota</taxon>
        <taxon>Metazoa</taxon>
        <taxon>Ecdysozoa</taxon>
        <taxon>Nematoda</taxon>
        <taxon>Chromadorea</taxon>
        <taxon>Rhabditida</taxon>
        <taxon>Tylenchina</taxon>
        <taxon>Panagrolaimomorpha</taxon>
        <taxon>Strongyloidoidea</taxon>
        <taxon>Strongyloididae</taxon>
        <taxon>Strongyloides</taxon>
    </lineage>
</organism>
<dbReference type="WBParaSite" id="SRAE_0000003000.1">
    <property type="protein sequence ID" value="SRAE_0000003000.1"/>
    <property type="gene ID" value="WBGene00255767"/>
</dbReference>
<dbReference type="GO" id="GO:0030007">
    <property type="term" value="P:intracellular potassium ion homeostasis"/>
    <property type="evidence" value="ECO:0007669"/>
    <property type="project" value="TreeGrafter"/>
</dbReference>
<dbReference type="GO" id="GO:0001671">
    <property type="term" value="F:ATPase activator activity"/>
    <property type="evidence" value="ECO:0007669"/>
    <property type="project" value="TreeGrafter"/>
</dbReference>
<dbReference type="Pfam" id="PF00287">
    <property type="entry name" value="Na_K-ATPase"/>
    <property type="match status" value="1"/>
</dbReference>
<evidence type="ECO:0000313" key="11">
    <source>
        <dbReference type="WBParaSite" id="SRAE_0000003000.1"/>
    </source>
</evidence>
<feature type="compositionally biased region" description="Polar residues" evidence="7">
    <location>
        <begin position="1"/>
        <end position="20"/>
    </location>
</feature>
<keyword evidence="6 8" id="KW-0472">Membrane</keyword>
<evidence type="ECO:0000256" key="8">
    <source>
        <dbReference type="SAM" id="Phobius"/>
    </source>
</evidence>
<accession>A0A090MRN4</accession>
<evidence type="ECO:0000256" key="2">
    <source>
        <dbReference type="ARBA" id="ARBA00005876"/>
    </source>
</evidence>
<evidence type="ECO:0000313" key="10">
    <source>
        <dbReference type="Proteomes" id="UP000035682"/>
    </source>
</evidence>
<comment type="subcellular location">
    <subcellularLocation>
        <location evidence="1">Membrane</location>
        <topology evidence="1">Single-pass type II membrane protein</topology>
    </subcellularLocation>
</comment>